<dbReference type="EMBL" id="CYKH01000676">
    <property type="protein sequence ID" value="CUG15761.1"/>
    <property type="molecule type" value="Genomic_DNA"/>
</dbReference>
<reference evidence="4" key="1">
    <citation type="submission" date="2015-09" db="EMBL/GenBank/DDBJ databases">
        <authorList>
            <consortium name="Pathogen Informatics"/>
        </authorList>
    </citation>
    <scope>NUCLEOTIDE SEQUENCE [LARGE SCALE GENOMIC DNA]</scope>
    <source>
        <strain evidence="4">Lake Konstanz</strain>
    </source>
</reference>
<dbReference type="Proteomes" id="UP000051952">
    <property type="component" value="Unassembled WGS sequence"/>
</dbReference>
<feature type="compositionally biased region" description="Polar residues" evidence="2">
    <location>
        <begin position="7"/>
        <end position="19"/>
    </location>
</feature>
<accession>A0A0S4IV69</accession>
<proteinExistence type="predicted"/>
<evidence type="ECO:0000256" key="1">
    <source>
        <dbReference type="SAM" id="Coils"/>
    </source>
</evidence>
<evidence type="ECO:0000256" key="2">
    <source>
        <dbReference type="SAM" id="MobiDB-lite"/>
    </source>
</evidence>
<keyword evidence="1" id="KW-0175">Coiled coil</keyword>
<feature type="coiled-coil region" evidence="1">
    <location>
        <begin position="375"/>
        <end position="423"/>
    </location>
</feature>
<gene>
    <name evidence="3" type="ORF">BSAL_75115</name>
</gene>
<name>A0A0S4IV69_BODSA</name>
<feature type="region of interest" description="Disordered" evidence="2">
    <location>
        <begin position="1"/>
        <end position="21"/>
    </location>
</feature>
<protein>
    <recommendedName>
        <fullName evidence="5">GAF domain-containing protein</fullName>
    </recommendedName>
</protein>
<sequence>MIPSAPRQRTQRSASSSVRGPTLFGTLHSLSKEEQLGEDAKQSVAVPDRGRMPFPEHVRQYFKQLEWNVAALESLFKRVGTFTQTEAFMAGSKATILFRAQHEVVGQLVRCCDAEIEFLSKKLADSEHRSRAAFESPKQKSDQVGWNSVYCSLTALGRICGAARGAVFVIPSDCVVTSGTDFARSLKLAAFVSSTKLTPLDKGALHADILDIASTVAATRCSVNAKAIVDSRRGKHGFSTILACPILNPKGSGSPFGVVALMDKIPPPGGCLTSKLFSVEDEARLSHGAEALAEILDSFGLISSSTTLSFISPTNFENTWNVGTHDDTVLRRVFQDPAPRGYIFRDDGVAPATAARRAEMASSRQRVMISHSSQLVDTLKRCEELEDELLRLRSKLSEKESGIDLLENRLADVVREKERTDKHADSMRLANELILRNTFVIANQTRDPISVVDDTNGIVEVPVVRKVLNTHHVSMGPQSSRRTHLM</sequence>
<dbReference type="AlphaFoldDB" id="A0A0S4IV69"/>
<evidence type="ECO:0000313" key="3">
    <source>
        <dbReference type="EMBL" id="CUG15761.1"/>
    </source>
</evidence>
<evidence type="ECO:0000313" key="4">
    <source>
        <dbReference type="Proteomes" id="UP000051952"/>
    </source>
</evidence>
<evidence type="ECO:0008006" key="5">
    <source>
        <dbReference type="Google" id="ProtNLM"/>
    </source>
</evidence>
<dbReference type="VEuPathDB" id="TriTrypDB:BSAL_75115"/>
<organism evidence="3 4">
    <name type="scientific">Bodo saltans</name>
    <name type="common">Flagellated protozoan</name>
    <dbReference type="NCBI Taxonomy" id="75058"/>
    <lineage>
        <taxon>Eukaryota</taxon>
        <taxon>Discoba</taxon>
        <taxon>Euglenozoa</taxon>
        <taxon>Kinetoplastea</taxon>
        <taxon>Metakinetoplastina</taxon>
        <taxon>Eubodonida</taxon>
        <taxon>Bodonidae</taxon>
        <taxon>Bodo</taxon>
    </lineage>
</organism>
<keyword evidence="4" id="KW-1185">Reference proteome</keyword>